<reference evidence="3 4" key="1">
    <citation type="journal article" date="2014" name="J. Virol.">
        <title>Discovery and evolution of bunyavirids in arctic phantom midges and ancient bunyavirid-like sequences in insect genomes.</title>
        <authorList>
            <person name="Ballinger M.J."/>
            <person name="Bruenn J.A."/>
            <person name="Hay J."/>
            <person name="Czechowski D."/>
            <person name="Taylor D.J."/>
        </authorList>
    </citation>
    <scope>NUCLEOTIDE SEQUENCE [LARGE SCALE GENOMIC DNA]</scope>
    <source>
        <strain evidence="3">G10N</strain>
    </source>
</reference>
<evidence type="ECO:0000259" key="2">
    <source>
        <dbReference type="Pfam" id="PF07245"/>
    </source>
</evidence>
<name>A0A059XT07_9VIRU</name>
<dbReference type="GeneID" id="33904675"/>
<dbReference type="Pfam" id="PF07245">
    <property type="entry name" value="Phlebovirus_G2"/>
    <property type="match status" value="1"/>
</dbReference>
<accession>A0A059XT07</accession>
<keyword evidence="1" id="KW-1133">Transmembrane helix</keyword>
<protein>
    <submittedName>
        <fullName evidence="3">Glycoprotein</fullName>
    </submittedName>
</protein>
<sequence>MKQKIGTNMLMFLFFYNIIIAEGSHGPNIYSKNGEVEFIGYDECSISVNKMVINSTNGIFPGIHFGLIEYTCDKITGKIISRMSCMECRFYCTHNQNIVECSNYYIPLISGFSVGAIFMIILIYVLSKNDVLKRISNSLENNVISKLSSRKSKNARRLLKKIRDAEAINNSNIKMIGSTGQEDIDLHNEDDNKGIMKRGLNVEASNDIDIGSNSNGHLFYYEHEPEAIEYKRRGSVPRNVTILSMIIMLSIPPLILGCDNTFFLNSEGKVCDYKGCQNKNFVSMPLMKGNRICVRDSDQNILAISITESNIIYRHHLMYYTTDYEIDVKHHTNCLGAGKCDEEKCNLISDEYKGMIPNNSVSGNGCSEGFDRCSNMCFYSVSCTFYSWYLKEGKIKYPVYTMSSQNWEVSIAFEYLGARYIKILDVNNPDGSIMINGKEVKIGISSFTSSSIRLERDSIIINNTLYLVDSSFANMPETDKIGDYQLAIDGKSRVYNTHNIRCQTDFCKTTCASPEPKINRFISSIERYRSLKFSKIGNSNNINVHEPVNGLITMNIGDIRIESLQVIDASCDIEVMMTYSCVGCDVDSYAVVQAYNIKQSGIIPITSTCNLVKDYISCEDTINKIEFVDNSKVCYISMKGRNDTIKIMFNTTYLGSMDPSKSIYATSSRMDDITGLVTSSGFINGIISTIGSISLFTIIGTFATRLIGVILTMRSVDKESYRSNAII</sequence>
<dbReference type="OrthoDB" id="11420at10239"/>
<gene>
    <name evidence="3" type="primary">GnGc</name>
</gene>
<feature type="transmembrane region" description="Helical" evidence="1">
    <location>
        <begin position="104"/>
        <end position="126"/>
    </location>
</feature>
<keyword evidence="4" id="KW-1185">Reference proteome</keyword>
<keyword evidence="1" id="KW-0812">Transmembrane</keyword>
<dbReference type="KEGG" id="vg:33904675"/>
<proteinExistence type="predicted"/>
<organism evidence="3 4">
    <name type="scientific">Orthophasmavirus kigluaikense</name>
    <dbReference type="NCBI Taxonomy" id="3052549"/>
    <lineage>
        <taxon>Viruses</taxon>
        <taxon>Riboviria</taxon>
        <taxon>Orthornavirae</taxon>
        <taxon>Negarnaviricota</taxon>
        <taxon>Polyploviricotina</taxon>
        <taxon>Bunyaviricetes</taxon>
        <taxon>Elliovirales</taxon>
        <taxon>Phasmaviridae</taxon>
        <taxon>Orthophasmavirus</taxon>
    </lineage>
</organism>
<evidence type="ECO:0000313" key="4">
    <source>
        <dbReference type="Proteomes" id="UP000123759"/>
    </source>
</evidence>
<feature type="transmembrane region" description="Helical" evidence="1">
    <location>
        <begin position="693"/>
        <end position="713"/>
    </location>
</feature>
<dbReference type="EMBL" id="KJ434183">
    <property type="protein sequence ID" value="AIA24560.1"/>
    <property type="molecule type" value="Viral_cRNA"/>
</dbReference>
<dbReference type="InterPro" id="IPR009878">
    <property type="entry name" value="Phlebovirus_G2_fusion"/>
</dbReference>
<dbReference type="Proteomes" id="UP000123759">
    <property type="component" value="Genome"/>
</dbReference>
<dbReference type="RefSeq" id="YP_009362036.1">
    <property type="nucleotide sequence ID" value="NC_034469.1"/>
</dbReference>
<keyword evidence="1" id="KW-0472">Membrane</keyword>
<feature type="transmembrane region" description="Helical" evidence="1">
    <location>
        <begin position="240"/>
        <end position="257"/>
    </location>
</feature>
<evidence type="ECO:0000313" key="3">
    <source>
        <dbReference type="EMBL" id="AIA24560.1"/>
    </source>
</evidence>
<evidence type="ECO:0000256" key="1">
    <source>
        <dbReference type="SAM" id="Phobius"/>
    </source>
</evidence>
<feature type="domain" description="Phlebovirus glycoprotein G2 fusion" evidence="2">
    <location>
        <begin position="258"/>
        <end position="523"/>
    </location>
</feature>